<evidence type="ECO:0000313" key="2">
    <source>
        <dbReference type="EMBL" id="KZT67675.1"/>
    </source>
</evidence>
<dbReference type="OrthoDB" id="2644397at2759"/>
<dbReference type="EMBL" id="KV429074">
    <property type="protein sequence ID" value="KZT67675.1"/>
    <property type="molecule type" value="Genomic_DNA"/>
</dbReference>
<keyword evidence="1" id="KW-0472">Membrane</keyword>
<name>A0A165P2D6_9APHY</name>
<keyword evidence="1" id="KW-1133">Transmembrane helix</keyword>
<organism evidence="2 3">
    <name type="scientific">Daedalea quercina L-15889</name>
    <dbReference type="NCBI Taxonomy" id="1314783"/>
    <lineage>
        <taxon>Eukaryota</taxon>
        <taxon>Fungi</taxon>
        <taxon>Dikarya</taxon>
        <taxon>Basidiomycota</taxon>
        <taxon>Agaricomycotina</taxon>
        <taxon>Agaricomycetes</taxon>
        <taxon>Polyporales</taxon>
        <taxon>Fomitopsis</taxon>
    </lineage>
</organism>
<dbReference type="AlphaFoldDB" id="A0A165P2D6"/>
<evidence type="ECO:0000313" key="3">
    <source>
        <dbReference type="Proteomes" id="UP000076727"/>
    </source>
</evidence>
<reference evidence="2 3" key="1">
    <citation type="journal article" date="2016" name="Mol. Biol. Evol.">
        <title>Comparative Genomics of Early-Diverging Mushroom-Forming Fungi Provides Insights into the Origins of Lignocellulose Decay Capabilities.</title>
        <authorList>
            <person name="Nagy L.G."/>
            <person name="Riley R."/>
            <person name="Tritt A."/>
            <person name="Adam C."/>
            <person name="Daum C."/>
            <person name="Floudas D."/>
            <person name="Sun H."/>
            <person name="Yadav J.S."/>
            <person name="Pangilinan J."/>
            <person name="Larsson K.H."/>
            <person name="Matsuura K."/>
            <person name="Barry K."/>
            <person name="Labutti K."/>
            <person name="Kuo R."/>
            <person name="Ohm R.A."/>
            <person name="Bhattacharya S.S."/>
            <person name="Shirouzu T."/>
            <person name="Yoshinaga Y."/>
            <person name="Martin F.M."/>
            <person name="Grigoriev I.V."/>
            <person name="Hibbett D.S."/>
        </authorList>
    </citation>
    <scope>NUCLEOTIDE SEQUENCE [LARGE SCALE GENOMIC DNA]</scope>
    <source>
        <strain evidence="2 3">L-15889</strain>
    </source>
</reference>
<keyword evidence="3" id="KW-1185">Reference proteome</keyword>
<protein>
    <submittedName>
        <fullName evidence="2">Uncharacterized protein</fullName>
    </submittedName>
</protein>
<dbReference type="Proteomes" id="UP000076727">
    <property type="component" value="Unassembled WGS sequence"/>
</dbReference>
<gene>
    <name evidence="2" type="ORF">DAEQUDRAFT_728914</name>
</gene>
<evidence type="ECO:0000256" key="1">
    <source>
        <dbReference type="SAM" id="Phobius"/>
    </source>
</evidence>
<accession>A0A165P2D6</accession>
<sequence length="162" mass="17943">MTAAAYWSAAHLLNSTLQNELAPSLSRVPGSVTMYHLQLNIAQVAIGLGTSIVLLIIASTLAYRTASITALVDEFDPMHLTWLVVHNPLLSQRIAEIDVPSAGLLREAGMVDLAARRSQSDLDTVAATEYDELQQEDFEFKLNRRLSDINSNRLYLDIDFEN</sequence>
<feature type="transmembrane region" description="Helical" evidence="1">
    <location>
        <begin position="42"/>
        <end position="63"/>
    </location>
</feature>
<keyword evidence="1" id="KW-0812">Transmembrane</keyword>
<proteinExistence type="predicted"/>